<accession>A0A9P5TW79</accession>
<proteinExistence type="predicted"/>
<evidence type="ECO:0000313" key="1">
    <source>
        <dbReference type="EMBL" id="KAF9029591.1"/>
    </source>
</evidence>
<organism evidence="1 2">
    <name type="scientific">Rhodocollybia butyracea</name>
    <dbReference type="NCBI Taxonomy" id="206335"/>
    <lineage>
        <taxon>Eukaryota</taxon>
        <taxon>Fungi</taxon>
        <taxon>Dikarya</taxon>
        <taxon>Basidiomycota</taxon>
        <taxon>Agaricomycotina</taxon>
        <taxon>Agaricomycetes</taxon>
        <taxon>Agaricomycetidae</taxon>
        <taxon>Agaricales</taxon>
        <taxon>Marasmiineae</taxon>
        <taxon>Omphalotaceae</taxon>
        <taxon>Rhodocollybia</taxon>
    </lineage>
</organism>
<dbReference type="Proteomes" id="UP000772434">
    <property type="component" value="Unassembled WGS sequence"/>
</dbReference>
<comment type="caution">
    <text evidence="1">The sequence shown here is derived from an EMBL/GenBank/DDBJ whole genome shotgun (WGS) entry which is preliminary data.</text>
</comment>
<name>A0A9P5TW79_9AGAR</name>
<reference evidence="1" key="1">
    <citation type="submission" date="2020-11" db="EMBL/GenBank/DDBJ databases">
        <authorList>
            <consortium name="DOE Joint Genome Institute"/>
            <person name="Ahrendt S."/>
            <person name="Riley R."/>
            <person name="Andreopoulos W."/>
            <person name="Labutti K."/>
            <person name="Pangilinan J."/>
            <person name="Ruiz-Duenas F.J."/>
            <person name="Barrasa J.M."/>
            <person name="Sanchez-Garcia M."/>
            <person name="Camarero S."/>
            <person name="Miyauchi S."/>
            <person name="Serrano A."/>
            <person name="Linde D."/>
            <person name="Babiker R."/>
            <person name="Drula E."/>
            <person name="Ayuso-Fernandez I."/>
            <person name="Pacheco R."/>
            <person name="Padilla G."/>
            <person name="Ferreira P."/>
            <person name="Barriuso J."/>
            <person name="Kellner H."/>
            <person name="Castanera R."/>
            <person name="Alfaro M."/>
            <person name="Ramirez L."/>
            <person name="Pisabarro A.G."/>
            <person name="Kuo A."/>
            <person name="Tritt A."/>
            <person name="Lipzen A."/>
            <person name="He G."/>
            <person name="Yan M."/>
            <person name="Ng V."/>
            <person name="Cullen D."/>
            <person name="Martin F."/>
            <person name="Rosso M.-N."/>
            <person name="Henrissat B."/>
            <person name="Hibbett D."/>
            <person name="Martinez A.T."/>
            <person name="Grigoriev I.V."/>
        </authorList>
    </citation>
    <scope>NUCLEOTIDE SEQUENCE</scope>
    <source>
        <strain evidence="1">AH 40177</strain>
    </source>
</reference>
<dbReference type="EMBL" id="JADNRY010000696">
    <property type="protein sequence ID" value="KAF9029591.1"/>
    <property type="molecule type" value="Genomic_DNA"/>
</dbReference>
<sequence>MEDLCTRKTYTQASTGCSPSSDVDSASNNSMSFFLSQDLFLIHPDGSDDSDSTGNWPKGRTQLQVTREGRILELESVENEGKSKTFTMKVLTSDGYSPLRIWSSIKQGGRRKRKFNRGMGDKSFEKLGFHTYGQKKLLDLTSRKEAVRVRLPIEFTKSPSKDLSAQEEAMPVSLVHVRVGVNIRA</sequence>
<evidence type="ECO:0000313" key="2">
    <source>
        <dbReference type="Proteomes" id="UP000772434"/>
    </source>
</evidence>
<gene>
    <name evidence="1" type="ORF">BDP27DRAFT_1375489</name>
</gene>
<keyword evidence="2" id="KW-1185">Reference proteome</keyword>
<protein>
    <submittedName>
        <fullName evidence="1">Uncharacterized protein</fullName>
    </submittedName>
</protein>
<dbReference type="AlphaFoldDB" id="A0A9P5TW79"/>